<dbReference type="AlphaFoldDB" id="A0A383APM8"/>
<gene>
    <name evidence="1" type="ORF">METZ01_LOCUS462556</name>
</gene>
<sequence length="41" mass="4717">MSRNKKIHRLGIIHPSGYEPDRSSNFITLHLPMSPEHAIVH</sequence>
<dbReference type="EMBL" id="UINC01193880">
    <property type="protein sequence ID" value="SVE09702.1"/>
    <property type="molecule type" value="Genomic_DNA"/>
</dbReference>
<organism evidence="1">
    <name type="scientific">marine metagenome</name>
    <dbReference type="NCBI Taxonomy" id="408172"/>
    <lineage>
        <taxon>unclassified sequences</taxon>
        <taxon>metagenomes</taxon>
        <taxon>ecological metagenomes</taxon>
    </lineage>
</organism>
<evidence type="ECO:0000313" key="1">
    <source>
        <dbReference type="EMBL" id="SVE09702.1"/>
    </source>
</evidence>
<reference evidence="1" key="1">
    <citation type="submission" date="2018-05" db="EMBL/GenBank/DDBJ databases">
        <authorList>
            <person name="Lanie J.A."/>
            <person name="Ng W.-L."/>
            <person name="Kazmierczak K.M."/>
            <person name="Andrzejewski T.M."/>
            <person name="Davidsen T.M."/>
            <person name="Wayne K.J."/>
            <person name="Tettelin H."/>
            <person name="Glass J.I."/>
            <person name="Rusch D."/>
            <person name="Podicherti R."/>
            <person name="Tsui H.-C.T."/>
            <person name="Winkler M.E."/>
        </authorList>
    </citation>
    <scope>NUCLEOTIDE SEQUENCE</scope>
</reference>
<feature type="non-terminal residue" evidence="1">
    <location>
        <position position="41"/>
    </location>
</feature>
<accession>A0A383APM8</accession>
<name>A0A383APM8_9ZZZZ</name>
<protein>
    <submittedName>
        <fullName evidence="1">Uncharacterized protein</fullName>
    </submittedName>
</protein>
<proteinExistence type="predicted"/>